<evidence type="ECO:0000256" key="1">
    <source>
        <dbReference type="SAM" id="MobiDB-lite"/>
    </source>
</evidence>
<dbReference type="AlphaFoldDB" id="A0A2I1KVU7"/>
<accession>A0A2I1KVU7</accession>
<reference evidence="2 3" key="1">
    <citation type="submission" date="2017-12" db="EMBL/GenBank/DDBJ databases">
        <title>Phylogenetic diversity of female urinary microbiome.</title>
        <authorList>
            <person name="Thomas-White K."/>
            <person name="Wolfe A.J."/>
        </authorList>
    </citation>
    <scope>NUCLEOTIDE SEQUENCE [LARGE SCALE GENOMIC DNA]</scope>
    <source>
        <strain evidence="2 3">UMB0319</strain>
    </source>
</reference>
<name>A0A2I1KVU7_9ACTO</name>
<dbReference type="Proteomes" id="UP000234778">
    <property type="component" value="Unassembled WGS sequence"/>
</dbReference>
<evidence type="ECO:0000313" key="2">
    <source>
        <dbReference type="EMBL" id="PKY99735.1"/>
    </source>
</evidence>
<dbReference type="RefSeq" id="WP_040319859.1">
    <property type="nucleotide sequence ID" value="NZ_CP136961.1"/>
</dbReference>
<comment type="caution">
    <text evidence="2">The sequence shown here is derived from an EMBL/GenBank/DDBJ whole genome shotgun (WGS) entry which is preliminary data.</text>
</comment>
<evidence type="ECO:0000313" key="3">
    <source>
        <dbReference type="Proteomes" id="UP000234778"/>
    </source>
</evidence>
<gene>
    <name evidence="2" type="ORF">CYJ26_02320</name>
</gene>
<sequence>MLAHRRSSRSGLSAASWVPSHSRSLAAALTCCLAVTGLAACAMGTPVKVTVISTGSATASPRSQTEASPATLTKKADLSQAPTREQLSEAALALPPSCTEFSADDGQATHQFSSGIYNSTASHQANATVTIRDVTPALLSGRATALVTLACNGGGSYTHSSLAAYSPSLELLGWLEHWGHGTPLPAQTADLVISSVRVEGESVIIGLPEIQLPSDPGDHASGGSATLTETAQWTGSGFEVTSQVFHTPSDDVAVPDQATVQAFYDAAASGDDATAARYASAEVMDQIKHACVGPDDCDPQARPALMFRAIHFPPGGKVDTCSLIGPVGAGSYYLQGTGGEIKATLYDVSDGDAICPVNTMGLTEAVPSAPDNESGYTIWLIVRASSPTEFTVTQLGRNFA</sequence>
<organism evidence="2 3">
    <name type="scientific">Actinomyces urogenitalis</name>
    <dbReference type="NCBI Taxonomy" id="103621"/>
    <lineage>
        <taxon>Bacteria</taxon>
        <taxon>Bacillati</taxon>
        <taxon>Actinomycetota</taxon>
        <taxon>Actinomycetes</taxon>
        <taxon>Actinomycetales</taxon>
        <taxon>Actinomycetaceae</taxon>
        <taxon>Actinomyces</taxon>
    </lineage>
</organism>
<feature type="compositionally biased region" description="Polar residues" evidence="1">
    <location>
        <begin position="55"/>
        <end position="71"/>
    </location>
</feature>
<feature type="region of interest" description="Disordered" evidence="1">
    <location>
        <begin position="55"/>
        <end position="81"/>
    </location>
</feature>
<proteinExistence type="predicted"/>
<dbReference type="EMBL" id="PKHA01000001">
    <property type="protein sequence ID" value="PKY99735.1"/>
    <property type="molecule type" value="Genomic_DNA"/>
</dbReference>
<protein>
    <submittedName>
        <fullName evidence="2">Uncharacterized protein</fullName>
    </submittedName>
</protein>
<dbReference type="GeneID" id="81707782"/>